<feature type="transmembrane region" description="Helical" evidence="1">
    <location>
        <begin position="142"/>
        <end position="162"/>
    </location>
</feature>
<name>A0ABT9YY78_9BACI</name>
<comment type="caution">
    <text evidence="2">The sequence shown here is derived from an EMBL/GenBank/DDBJ whole genome shotgun (WGS) entry which is preliminary data.</text>
</comment>
<evidence type="ECO:0000313" key="3">
    <source>
        <dbReference type="Proteomes" id="UP001232245"/>
    </source>
</evidence>
<keyword evidence="3" id="KW-1185">Reference proteome</keyword>
<reference evidence="2 3" key="1">
    <citation type="submission" date="2023-07" db="EMBL/GenBank/DDBJ databases">
        <title>Genomic Encyclopedia of Type Strains, Phase IV (KMG-IV): sequencing the most valuable type-strain genomes for metagenomic binning, comparative biology and taxonomic classification.</title>
        <authorList>
            <person name="Goeker M."/>
        </authorList>
    </citation>
    <scope>NUCLEOTIDE SEQUENCE [LARGE SCALE GENOMIC DNA]</scope>
    <source>
        <strain evidence="2 3">DSM 17723</strain>
    </source>
</reference>
<feature type="transmembrane region" description="Helical" evidence="1">
    <location>
        <begin position="108"/>
        <end position="130"/>
    </location>
</feature>
<accession>A0ABT9YY78</accession>
<dbReference type="Proteomes" id="UP001232245">
    <property type="component" value="Unassembled WGS sequence"/>
</dbReference>
<dbReference type="Pfam" id="PF11085">
    <property type="entry name" value="YqhR"/>
    <property type="match status" value="1"/>
</dbReference>
<sequence length="177" mass="20138">MAEDKELKEHVDKDDKRLEQNNIEPKMSQVSKVVTTGLFGGIFWSFIAYIAFVLNFIEISPKLILQPIALGSWKNHTLGEFIGIILIGLISIGVAFVYYAVFKRFRSMWIGILYGAILWGIVFFILNPMFPDLKEIFELSRGTIVTSVCIYILYGLFVGYSISFDYNELTAADKSIK</sequence>
<dbReference type="EMBL" id="JAUSTZ010000002">
    <property type="protein sequence ID" value="MDQ0224939.1"/>
    <property type="molecule type" value="Genomic_DNA"/>
</dbReference>
<organism evidence="2 3">
    <name type="scientific">Metabacillus niabensis</name>
    <dbReference type="NCBI Taxonomy" id="324854"/>
    <lineage>
        <taxon>Bacteria</taxon>
        <taxon>Bacillati</taxon>
        <taxon>Bacillota</taxon>
        <taxon>Bacilli</taxon>
        <taxon>Bacillales</taxon>
        <taxon>Bacillaceae</taxon>
        <taxon>Metabacillus</taxon>
    </lineage>
</organism>
<keyword evidence="1" id="KW-0812">Transmembrane</keyword>
<proteinExistence type="predicted"/>
<feature type="transmembrane region" description="Helical" evidence="1">
    <location>
        <begin position="37"/>
        <end position="57"/>
    </location>
</feature>
<keyword evidence="1" id="KW-1133">Transmembrane helix</keyword>
<keyword evidence="1" id="KW-0472">Membrane</keyword>
<dbReference type="InterPro" id="IPR024563">
    <property type="entry name" value="YqhR"/>
</dbReference>
<evidence type="ECO:0000256" key="1">
    <source>
        <dbReference type="SAM" id="Phobius"/>
    </source>
</evidence>
<gene>
    <name evidence="2" type="ORF">J2S02_001268</name>
</gene>
<feature type="transmembrane region" description="Helical" evidence="1">
    <location>
        <begin position="78"/>
        <end position="102"/>
    </location>
</feature>
<evidence type="ECO:0000313" key="2">
    <source>
        <dbReference type="EMBL" id="MDQ0224939.1"/>
    </source>
</evidence>
<protein>
    <submittedName>
        <fullName evidence="2">Magnesium-transporting ATPase (P-type)</fullName>
    </submittedName>
</protein>
<dbReference type="RefSeq" id="WP_095299867.1">
    <property type="nucleotide sequence ID" value="NZ_CADEPK010000009.1"/>
</dbReference>